<dbReference type="PANTHER" id="PTHR36391">
    <property type="entry name" value="FURRY"/>
    <property type="match status" value="1"/>
</dbReference>
<dbReference type="Proteomes" id="UP000256970">
    <property type="component" value="Unassembled WGS sequence"/>
</dbReference>
<dbReference type="PANTHER" id="PTHR36391:SF1">
    <property type="entry name" value="FURRY"/>
    <property type="match status" value="1"/>
</dbReference>
<organism evidence="1 2">
    <name type="scientific">Tetradesmus obliquus</name>
    <name type="common">Green alga</name>
    <name type="synonym">Acutodesmus obliquus</name>
    <dbReference type="NCBI Taxonomy" id="3088"/>
    <lineage>
        <taxon>Eukaryota</taxon>
        <taxon>Viridiplantae</taxon>
        <taxon>Chlorophyta</taxon>
        <taxon>core chlorophytes</taxon>
        <taxon>Chlorophyceae</taxon>
        <taxon>CS clade</taxon>
        <taxon>Sphaeropleales</taxon>
        <taxon>Scenedesmaceae</taxon>
        <taxon>Tetradesmus</taxon>
    </lineage>
</organism>
<proteinExistence type="predicted"/>
<keyword evidence="2" id="KW-1185">Reference proteome</keyword>
<name>A0A383WPN8_TETOB</name>
<dbReference type="EMBL" id="FNXT01001367">
    <property type="protein sequence ID" value="SZX79427.1"/>
    <property type="molecule type" value="Genomic_DNA"/>
</dbReference>
<evidence type="ECO:0000313" key="1">
    <source>
        <dbReference type="EMBL" id="SZX79427.1"/>
    </source>
</evidence>
<evidence type="ECO:0000313" key="2">
    <source>
        <dbReference type="Proteomes" id="UP000256970"/>
    </source>
</evidence>
<reference evidence="1 2" key="1">
    <citation type="submission" date="2016-10" db="EMBL/GenBank/DDBJ databases">
        <authorList>
            <person name="Cai Z."/>
        </authorList>
    </citation>
    <scope>NUCLEOTIDE SEQUENCE [LARGE SCALE GENOMIC DNA]</scope>
</reference>
<dbReference type="AlphaFoldDB" id="A0A383WPN8"/>
<dbReference type="OrthoDB" id="524218at2759"/>
<dbReference type="STRING" id="3088.A0A383WPN8"/>
<protein>
    <submittedName>
        <fullName evidence="1">Uncharacterized protein</fullName>
    </submittedName>
</protein>
<accession>A0A383WPN8</accession>
<sequence>MSFLSNLLKGVKKPWEITGIASTADYLDYLPGADEFRKHAPGSQPIKAVIPHDVPQLVFNTRYYGRDYRRHNKYAARKVDRSPLDFSQLMSSMPLKPEDVTYAPRTSLVNDRGV</sequence>
<gene>
    <name evidence="1" type="ORF">BQ4739_LOCUS19702</name>
</gene>